<feature type="transmembrane region" description="Helical" evidence="1">
    <location>
        <begin position="181"/>
        <end position="204"/>
    </location>
</feature>
<dbReference type="AlphaFoldDB" id="A0A7C0VBS7"/>
<name>A0A7C0VBS7_UNCW3</name>
<feature type="transmembrane region" description="Helical" evidence="1">
    <location>
        <begin position="6"/>
        <end position="25"/>
    </location>
</feature>
<comment type="caution">
    <text evidence="2">The sequence shown here is derived from an EMBL/GenBank/DDBJ whole genome shotgun (WGS) entry which is preliminary data.</text>
</comment>
<sequence>MKKIIGLISGIYILILLVASFLLYMPLKKREGKVLGINSIIPIANEKTFKNKGWSVVDFKSPAMNFRVAKKTGDNEDARKLVDYYIIDRMKHFPLTIKGEEWEYGYASWKKGYRLLVIFLHGEDIYWIELHTNSNASKYAKLFNNFLENMVIDGENIGREFADDLRKIKLPASIVMGEYQILLIMAASFGFGIFILFIIFQIGWRLPSTIPHGIVKKEKTLVSIRRKGVNTNMPGVVLLGEGTIYIYSFGKKLLEKRIGEGMYIKGGYLTIEQEDGKIFVSISNPGEWRMWFPVRNK</sequence>
<evidence type="ECO:0000256" key="1">
    <source>
        <dbReference type="SAM" id="Phobius"/>
    </source>
</evidence>
<keyword evidence="1" id="KW-1133">Transmembrane helix</keyword>
<dbReference type="Proteomes" id="UP000885847">
    <property type="component" value="Unassembled WGS sequence"/>
</dbReference>
<gene>
    <name evidence="2" type="ORF">ENF18_08605</name>
</gene>
<organism evidence="2">
    <name type="scientific">candidate division WOR-3 bacterium</name>
    <dbReference type="NCBI Taxonomy" id="2052148"/>
    <lineage>
        <taxon>Bacteria</taxon>
        <taxon>Bacteria division WOR-3</taxon>
    </lineage>
</organism>
<protein>
    <submittedName>
        <fullName evidence="2">Uncharacterized protein</fullName>
    </submittedName>
</protein>
<accession>A0A7C0VBS7</accession>
<proteinExistence type="predicted"/>
<keyword evidence="1" id="KW-0812">Transmembrane</keyword>
<keyword evidence="1" id="KW-0472">Membrane</keyword>
<dbReference type="EMBL" id="DQWE01000400">
    <property type="protein sequence ID" value="HDI83832.1"/>
    <property type="molecule type" value="Genomic_DNA"/>
</dbReference>
<reference evidence="2" key="1">
    <citation type="journal article" date="2020" name="mSystems">
        <title>Genome- and Community-Level Interaction Insights into Carbon Utilization and Element Cycling Functions of Hydrothermarchaeota in Hydrothermal Sediment.</title>
        <authorList>
            <person name="Zhou Z."/>
            <person name="Liu Y."/>
            <person name="Xu W."/>
            <person name="Pan J."/>
            <person name="Luo Z.H."/>
            <person name="Li M."/>
        </authorList>
    </citation>
    <scope>NUCLEOTIDE SEQUENCE [LARGE SCALE GENOMIC DNA]</scope>
    <source>
        <strain evidence="2">HyVt-102</strain>
    </source>
</reference>
<evidence type="ECO:0000313" key="2">
    <source>
        <dbReference type="EMBL" id="HDI83832.1"/>
    </source>
</evidence>